<dbReference type="OrthoDB" id="1854502at2759"/>
<dbReference type="InterPro" id="IPR018494">
    <property type="entry name" value="Oxysterol-bd_CS"/>
</dbReference>
<dbReference type="Gene3D" id="3.30.70.3490">
    <property type="match status" value="1"/>
</dbReference>
<feature type="region of interest" description="Disordered" evidence="5">
    <location>
        <begin position="1919"/>
        <end position="1971"/>
    </location>
</feature>
<dbReference type="Gene3D" id="2.30.29.30">
    <property type="entry name" value="Pleckstrin-homology domain (PH domain)/Phosphotyrosine-binding domain (PTB)"/>
    <property type="match status" value="1"/>
</dbReference>
<dbReference type="GO" id="GO:0120009">
    <property type="term" value="P:intermembrane lipid transfer"/>
    <property type="evidence" value="ECO:0007669"/>
    <property type="project" value="UniProtKB-ARBA"/>
</dbReference>
<feature type="region of interest" description="Disordered" evidence="5">
    <location>
        <begin position="560"/>
        <end position="582"/>
    </location>
</feature>
<gene>
    <name evidence="8" type="primary">jg9603</name>
    <name evidence="8" type="ORF">PAEG_LOCUS22095</name>
</gene>
<dbReference type="Gene3D" id="3.40.50.1820">
    <property type="entry name" value="alpha/beta hydrolase"/>
    <property type="match status" value="1"/>
</dbReference>
<sequence length="2291" mass="257440">MKFLYISLIFLSSLHLIAAYPKGKIHLALEQAMLKKLHKPWHTIDKAPEHPRKGEFACKGGVCKTKTPCKDCQGPVPLDNKLRIENGACKGGLIAIAISSRQPMTLGKTKKSPGSSKPASIPRSQLRHLYFMVQGKGRSRQKYTYWEAKNIATDPRVDFRRKTVVIALGYLDSTSFPISAMFANEYEELDYNVIVVDNQRFATVHYYLASRLMRPVGKHVAEVLAQLTRAGLDPCKTELLGFSLGGQTVSYIAKNYQQMTGRNISRITALEPAGPCFRTLSPHERLDASNADFVQVIHTNIDGYGMATRMGHVDFYVNGGEFQPTDLNFLPCSSTCSHFRVLTYWLSAMQNPSQFIAIKCDGIQEARDATCYDNVPLSTNIMGDNVNIYNHGIFYLSTTKTYPYYLGKNGLKPEYVFWRQISHVNDGNETEVYTFLLDLRWLLSRGCSGKNMSQGGLKHVATEPTRLESKLDGGILVYARSPTDVARGRLHGSVDVGLSVISAKARRRRIDIDADEFIYHLRAKTPDVFRTWLNVLKAHRLYRQHLLTFGARESVPKIHAPLEDMPPTDTSSHASDFSTPDSSLENIQNQRLWELQHILAYPLLTSPPNMYDFIKKCDRANANETQNAIKNWDNYTKNNLMPITNNLFAIKKKSRSLRKTHLSPCSMNCLEANEMETVIGNKVFTTWLRGTDVEKQMNSTDLENDFKSPEDMSSFFDKYSLNSPNVKVHSLSNVYITETNIQFDNIEDGSAKCRQGSHVSNKKIENTQTLFIFTRNNRLRDNPVIRKSRKSTNLLKYKNLGQEPPLGKQLSKFMILGKHKGPIEIDNTGEYESPINQVNTQAVIANTAHIRLQNTVSDYDAIAEKLMLSIFNSFKYCSESNKNVDIKTYLNQIVKELYNINLELSAVHPVKKLFRCLLEYWLNNTTHESLKDINKMTKSIERQSNKYFTKDVTTSNSLIRSVSKATQFHDPGQLYLKDVLDKITTTFSSDGKNQTDREDKNTAKSQNQVKEWSGLKFSKTTKDKLGNNKTGNRNENFVTIDISKYRLEHISMTNNASIKGTASRTMKLKEKPPNAGEHKNINLNLKFADGRTKEENTDNCFLVDITNSSKLFHSNVVDPSLSIQNPFINMENYDNNDNIQVKPYMSSIDSCDDMTCDTNILFNKLKLKPSLSDGTSKGYRPETSFLDTQSYHAFNNGENLDKSVENKMQNNISMPLNTIHLDDLKSCYIMSLKTTALTSKFQSERKENYSPEGEPSCCTSSRDYQEELSFEKIPKIIEEKFILQLLENVCSLAKHLPTFHKDINSLYLKLRRKHEKLLMIGNNVQGLGLLGKIYHDDINVKGTEENETQFEENACPATIANAESKPTLVNTSFNYLKRTAIDIAVGECAVTYQLMDKSIQTDIGKKITANENTVEALKIMFVSDIANYTNTTQTESCLSLHSKSVIKTTEKATSSHNWIKQISTRDCEISLCFVKKVFDPISTKNCRFWRLGCKDKPISIINFENAYPDPTNKQASERKQSPEDRPEFLKEINLLSPSLKVSTPSQTEKNCWLIDKIRHKDYILLYTLCQLSVGQNNSDAKMSYSMDNFAPSLQLQSSDGLKTIFRCSSDLSYCSGLISPTTPARGPQAGFVSGTPGGRLAGWSIESGGPLDGVSRELGQAQLSLQQLQGYLDALELHQQAHHDTDQVSLEGASPNVKKDRRKFGLRKKKSSNKCASVELAPPHMDASNSHMALSALTAPPSPGGGASSIPASAASLPIACAATRPQSLPGAEALNAPTSLCSLTPDQQLREDFTVLAKDLVCSLKNVVATLVRERGRTRVESEGTPLLTALRTDLSSALQQNSELRSRLSRIHDASDLAEISSMGHNSAPNRPFQHSLSYSSSCVSASEFFDAEEHEENHKQNEILNADEAGVIELDGDSTSEAGSLSSEDGSASSDNSDAAKQSTLRLNENGPNTWVRRTRLPHPRPSPGGPSLWNLLYKNIGKDLSQISMPVTINEPLNMLQRLCEELEYSELLDAAAKSVDAVDRCALVAAFAVSSYAAAAHRAASKPFNPLLAETYECVRADRAFRFVAEQVSHHPPISACHAESPRWVFWQEARIKTKFWGKSMEFQPAGRVHVKLLTTGDHYSWNKSCIVISYALIAEILCEDIKMHAKTHYSIVFFLSCLCYGRVRFPGKGAMPPEHELYYGFTRFAMELNEMEPGLRDALPHTDTRLRPDQRALEEGDVDAAEQFKHQLEQAQRERRRDCTEHVPAWFRKVLEGSEEMWSFTGEYWKAREAGFPSLQSPRLW</sequence>
<evidence type="ECO:0000259" key="7">
    <source>
        <dbReference type="Pfam" id="PF00151"/>
    </source>
</evidence>
<dbReference type="InterPro" id="IPR029058">
    <property type="entry name" value="AB_hydrolase_fold"/>
</dbReference>
<keyword evidence="9" id="KW-1185">Reference proteome</keyword>
<dbReference type="Pfam" id="PF00151">
    <property type="entry name" value="Lipase"/>
    <property type="match status" value="1"/>
</dbReference>
<feature type="compositionally biased region" description="Basic and acidic residues" evidence="5">
    <location>
        <begin position="1515"/>
        <end position="1524"/>
    </location>
</feature>
<dbReference type="PROSITE" id="PS01013">
    <property type="entry name" value="OSBP"/>
    <property type="match status" value="1"/>
</dbReference>
<reference evidence="8" key="1">
    <citation type="submission" date="2022-03" db="EMBL/GenBank/DDBJ databases">
        <authorList>
            <person name="Lindestad O."/>
        </authorList>
    </citation>
    <scope>NUCLEOTIDE SEQUENCE</scope>
</reference>
<evidence type="ECO:0000256" key="6">
    <source>
        <dbReference type="SAM" id="SignalP"/>
    </source>
</evidence>
<evidence type="ECO:0000313" key="8">
    <source>
        <dbReference type="EMBL" id="CAH2250527.1"/>
    </source>
</evidence>
<feature type="compositionally biased region" description="Polar residues" evidence="5">
    <location>
        <begin position="1944"/>
        <end position="1956"/>
    </location>
</feature>
<evidence type="ECO:0000256" key="1">
    <source>
        <dbReference type="ARBA" id="ARBA00008842"/>
    </source>
</evidence>
<feature type="signal peptide" evidence="6">
    <location>
        <begin position="1"/>
        <end position="19"/>
    </location>
</feature>
<feature type="compositionally biased region" description="Low complexity" evidence="5">
    <location>
        <begin position="1923"/>
        <end position="1943"/>
    </location>
</feature>
<feature type="compositionally biased region" description="Basic and acidic residues" evidence="5">
    <location>
        <begin position="993"/>
        <end position="1002"/>
    </location>
</feature>
<evidence type="ECO:0000256" key="3">
    <source>
        <dbReference type="RuleBase" id="RU003844"/>
    </source>
</evidence>
<feature type="region of interest" description="Disordered" evidence="5">
    <location>
        <begin position="1504"/>
        <end position="1524"/>
    </location>
</feature>
<evidence type="ECO:0000256" key="5">
    <source>
        <dbReference type="SAM" id="MobiDB-lite"/>
    </source>
</evidence>
<dbReference type="PANTHER" id="PTHR10972">
    <property type="entry name" value="OXYSTEROL-BINDING PROTEIN-RELATED"/>
    <property type="match status" value="1"/>
</dbReference>
<dbReference type="FunFam" id="2.40.160.120:FF:000001">
    <property type="entry name" value="Oxysterol-binding protein"/>
    <property type="match status" value="1"/>
</dbReference>
<dbReference type="Pfam" id="PF01237">
    <property type="entry name" value="Oxysterol_BP"/>
    <property type="match status" value="2"/>
</dbReference>
<dbReference type="GO" id="GO:0016298">
    <property type="term" value="F:lipase activity"/>
    <property type="evidence" value="ECO:0007669"/>
    <property type="project" value="InterPro"/>
</dbReference>
<dbReference type="EMBL" id="CAKXAJ010026008">
    <property type="protein sequence ID" value="CAH2250527.1"/>
    <property type="molecule type" value="Genomic_DNA"/>
</dbReference>
<feature type="chain" id="PRO_5035795376" description="Oxysterol-binding protein" evidence="6">
    <location>
        <begin position="20"/>
        <end position="2291"/>
    </location>
</feature>
<dbReference type="InterPro" id="IPR011993">
    <property type="entry name" value="PH-like_dom_sf"/>
</dbReference>
<organism evidence="8 9">
    <name type="scientific">Pararge aegeria aegeria</name>
    <dbReference type="NCBI Taxonomy" id="348720"/>
    <lineage>
        <taxon>Eukaryota</taxon>
        <taxon>Metazoa</taxon>
        <taxon>Ecdysozoa</taxon>
        <taxon>Arthropoda</taxon>
        <taxon>Hexapoda</taxon>
        <taxon>Insecta</taxon>
        <taxon>Pterygota</taxon>
        <taxon>Neoptera</taxon>
        <taxon>Endopterygota</taxon>
        <taxon>Lepidoptera</taxon>
        <taxon>Glossata</taxon>
        <taxon>Ditrysia</taxon>
        <taxon>Papilionoidea</taxon>
        <taxon>Nymphalidae</taxon>
        <taxon>Satyrinae</taxon>
        <taxon>Satyrini</taxon>
        <taxon>Parargina</taxon>
        <taxon>Pararge</taxon>
    </lineage>
</organism>
<dbReference type="GO" id="GO:0005886">
    <property type="term" value="C:plasma membrane"/>
    <property type="evidence" value="ECO:0007669"/>
    <property type="project" value="TreeGrafter"/>
</dbReference>
<accession>A0A8S4S8J7</accession>
<feature type="region of interest" description="Disordered" evidence="5">
    <location>
        <begin position="1683"/>
        <end position="1711"/>
    </location>
</feature>
<dbReference type="PANTHER" id="PTHR10972:SF203">
    <property type="entry name" value="OXYSTEROL-BINDING PROTEIN HOMOLOG 3"/>
    <property type="match status" value="1"/>
</dbReference>
<feature type="compositionally biased region" description="Polar residues" evidence="5">
    <location>
        <begin position="568"/>
        <end position="582"/>
    </location>
</feature>
<feature type="domain" description="Lipase" evidence="7">
    <location>
        <begin position="113"/>
        <end position="404"/>
    </location>
</feature>
<protein>
    <recommendedName>
        <fullName evidence="4">Oxysterol-binding protein</fullName>
    </recommendedName>
</protein>
<keyword evidence="4" id="KW-0445">Lipid transport</keyword>
<evidence type="ECO:0000256" key="4">
    <source>
        <dbReference type="RuleBase" id="RU003845"/>
    </source>
</evidence>
<keyword evidence="4" id="KW-0813">Transport</keyword>
<dbReference type="SUPFAM" id="SSF144000">
    <property type="entry name" value="Oxysterol-binding protein-like"/>
    <property type="match status" value="1"/>
</dbReference>
<feature type="region of interest" description="Disordered" evidence="5">
    <location>
        <begin position="987"/>
        <end position="1013"/>
    </location>
</feature>
<dbReference type="SUPFAM" id="SSF53474">
    <property type="entry name" value="alpha/beta-Hydrolases"/>
    <property type="match status" value="1"/>
</dbReference>
<comment type="similarity">
    <text evidence="1 3">Belongs to the OSBP family.</text>
</comment>
<dbReference type="GO" id="GO:0097038">
    <property type="term" value="C:perinuclear endoplasmic reticulum"/>
    <property type="evidence" value="ECO:0007669"/>
    <property type="project" value="TreeGrafter"/>
</dbReference>
<dbReference type="InterPro" id="IPR013818">
    <property type="entry name" value="Lipase"/>
</dbReference>
<dbReference type="InterPro" id="IPR000648">
    <property type="entry name" value="Oxysterol-bd"/>
</dbReference>
<dbReference type="GO" id="GO:0032934">
    <property type="term" value="F:sterol binding"/>
    <property type="evidence" value="ECO:0007669"/>
    <property type="project" value="TreeGrafter"/>
</dbReference>
<dbReference type="Proteomes" id="UP000838756">
    <property type="component" value="Unassembled WGS sequence"/>
</dbReference>
<proteinExistence type="inferred from homology"/>
<dbReference type="InterPro" id="IPR037239">
    <property type="entry name" value="OSBP_sf"/>
</dbReference>
<keyword evidence="2" id="KW-0446">Lipid-binding</keyword>
<comment type="caution">
    <text evidence="8">The sequence shown here is derived from an EMBL/GenBank/DDBJ whole genome shotgun (WGS) entry which is preliminary data.</text>
</comment>
<keyword evidence="6" id="KW-0732">Signal</keyword>
<dbReference type="Gene3D" id="2.40.160.120">
    <property type="match status" value="1"/>
</dbReference>
<dbReference type="GO" id="GO:0005829">
    <property type="term" value="C:cytosol"/>
    <property type="evidence" value="ECO:0007669"/>
    <property type="project" value="TreeGrafter"/>
</dbReference>
<feature type="compositionally biased region" description="Basic residues" evidence="5">
    <location>
        <begin position="1699"/>
        <end position="1711"/>
    </location>
</feature>
<evidence type="ECO:0000256" key="2">
    <source>
        <dbReference type="ARBA" id="ARBA00023121"/>
    </source>
</evidence>
<name>A0A8S4S8J7_9NEOP</name>
<evidence type="ECO:0000313" key="9">
    <source>
        <dbReference type="Proteomes" id="UP000838756"/>
    </source>
</evidence>